<accession>A0A9X1PZK8</accession>
<organism evidence="1 2">
    <name type="scientific">Streptomyces muensis</name>
    <dbReference type="NCBI Taxonomy" id="1077944"/>
    <lineage>
        <taxon>Bacteria</taxon>
        <taxon>Bacillati</taxon>
        <taxon>Actinomycetota</taxon>
        <taxon>Actinomycetes</taxon>
        <taxon>Kitasatosporales</taxon>
        <taxon>Streptomycetaceae</taxon>
        <taxon>Streptomyces</taxon>
    </lineage>
</organism>
<gene>
    <name evidence="1" type="ORF">L0P92_13435</name>
</gene>
<dbReference type="RefSeq" id="WP_234762814.1">
    <property type="nucleotide sequence ID" value="NZ_JAKEIP010000040.1"/>
</dbReference>
<name>A0A9X1PZK8_STRM4</name>
<reference evidence="1" key="1">
    <citation type="submission" date="2022-01" db="EMBL/GenBank/DDBJ databases">
        <title>Draft Genome Sequences of Seven Type Strains of the Genus Streptomyces.</title>
        <authorList>
            <person name="Aziz S."/>
            <person name="Coretto E."/>
            <person name="Chronakova A."/>
            <person name="Sproer C."/>
            <person name="Huber K."/>
            <person name="Nouioui I."/>
            <person name="Gross H."/>
        </authorList>
    </citation>
    <scope>NUCLEOTIDE SEQUENCE</scope>
    <source>
        <strain evidence="1">DSM 103493</strain>
    </source>
</reference>
<evidence type="ECO:0000313" key="1">
    <source>
        <dbReference type="EMBL" id="MCF1594561.1"/>
    </source>
</evidence>
<proteinExistence type="predicted"/>
<evidence type="ECO:0000313" key="2">
    <source>
        <dbReference type="Proteomes" id="UP001139384"/>
    </source>
</evidence>
<dbReference type="Proteomes" id="UP001139384">
    <property type="component" value="Unassembled WGS sequence"/>
</dbReference>
<protein>
    <submittedName>
        <fullName evidence="1">Uncharacterized protein</fullName>
    </submittedName>
</protein>
<dbReference type="AlphaFoldDB" id="A0A9X1PZK8"/>
<keyword evidence="2" id="KW-1185">Reference proteome</keyword>
<dbReference type="EMBL" id="JAKEIP010000040">
    <property type="protein sequence ID" value="MCF1594561.1"/>
    <property type="molecule type" value="Genomic_DNA"/>
</dbReference>
<sequence>MSIPPTRLCVGHYEEYDPPRDFGWVPTPAVGIYVVPPESFDMEDVDETAGCMLYLGGAEPHQVELVQD</sequence>
<comment type="caution">
    <text evidence="1">The sequence shown here is derived from an EMBL/GenBank/DDBJ whole genome shotgun (WGS) entry which is preliminary data.</text>
</comment>